<comment type="caution">
    <text evidence="2">The sequence shown here is derived from an EMBL/GenBank/DDBJ whole genome shotgun (WGS) entry which is preliminary data.</text>
</comment>
<dbReference type="GO" id="GO:0042597">
    <property type="term" value="C:periplasmic space"/>
    <property type="evidence" value="ECO:0007669"/>
    <property type="project" value="InterPro"/>
</dbReference>
<protein>
    <submittedName>
        <fullName evidence="2">Uncharacterized protein</fullName>
    </submittedName>
</protein>
<evidence type="ECO:0000313" key="3">
    <source>
        <dbReference type="Proteomes" id="UP000012159"/>
    </source>
</evidence>
<sequence>MVSIEKTGKCKKNGTRIFPFGQSSIQWRNPMKKIFKVSGLILLVLGLLAGGCRHYRSPEKRAEFVVKKITSELDLNDSQKKELHRIKDEVLSKRKELKLQGPRIPSEVLAEFRQPTLDEKKINKSFELEMNKMSEMRTFMTKKAIEFHTILTPEQRNKLVDLITEFQQKHRHHDD</sequence>
<keyword evidence="1" id="KW-0472">Membrane</keyword>
<dbReference type="Proteomes" id="UP000012159">
    <property type="component" value="Unassembled WGS sequence"/>
</dbReference>
<feature type="transmembrane region" description="Helical" evidence="1">
    <location>
        <begin position="34"/>
        <end position="52"/>
    </location>
</feature>
<dbReference type="CDD" id="cd09916">
    <property type="entry name" value="CpxP_like"/>
    <property type="match status" value="1"/>
</dbReference>
<dbReference type="STRING" id="1192866.LEP1GSC133_4799"/>
<keyword evidence="1" id="KW-1133">Transmembrane helix</keyword>
<evidence type="ECO:0000256" key="1">
    <source>
        <dbReference type="SAM" id="Phobius"/>
    </source>
</evidence>
<name>M6WEC6_LEPBO</name>
<dbReference type="Pfam" id="PF07813">
    <property type="entry name" value="LTXXQ"/>
    <property type="match status" value="1"/>
</dbReference>
<gene>
    <name evidence="2" type="ORF">LEP1GSC133_4799</name>
</gene>
<dbReference type="AlphaFoldDB" id="M6WEC6"/>
<dbReference type="InterPro" id="IPR012899">
    <property type="entry name" value="LTXXQ"/>
</dbReference>
<proteinExistence type="predicted"/>
<accession>M6WEC6</accession>
<dbReference type="Gene3D" id="1.20.120.1490">
    <property type="match status" value="1"/>
</dbReference>
<reference evidence="2 3" key="1">
    <citation type="submission" date="2013-01" db="EMBL/GenBank/DDBJ databases">
        <authorList>
            <person name="Harkins D.M."/>
            <person name="Durkin A.S."/>
            <person name="Brinkac L.M."/>
            <person name="Haft D.H."/>
            <person name="Selengut J.D."/>
            <person name="Sanka R."/>
            <person name="DePew J."/>
            <person name="Purushe J."/>
            <person name="Picardeau M."/>
            <person name="Werts C."/>
            <person name="Goarant C."/>
            <person name="Vinetz J.M."/>
            <person name="Sutton G.G."/>
            <person name="Nierman W.C."/>
            <person name="Fouts D.E."/>
        </authorList>
    </citation>
    <scope>NUCLEOTIDE SEQUENCE [LARGE SCALE GENOMIC DNA]</scope>
    <source>
        <strain evidence="2 3">200901868</strain>
    </source>
</reference>
<keyword evidence="1" id="KW-0812">Transmembrane</keyword>
<dbReference type="EMBL" id="AKWF02000052">
    <property type="protein sequence ID" value="EMO63509.1"/>
    <property type="molecule type" value="Genomic_DNA"/>
</dbReference>
<organism evidence="2 3">
    <name type="scientific">Leptospira borgpetersenii serovar Pomona str. 200901868</name>
    <dbReference type="NCBI Taxonomy" id="1192866"/>
    <lineage>
        <taxon>Bacteria</taxon>
        <taxon>Pseudomonadati</taxon>
        <taxon>Spirochaetota</taxon>
        <taxon>Spirochaetia</taxon>
        <taxon>Leptospirales</taxon>
        <taxon>Leptospiraceae</taxon>
        <taxon>Leptospira</taxon>
    </lineage>
</organism>
<evidence type="ECO:0000313" key="2">
    <source>
        <dbReference type="EMBL" id="EMO63509.1"/>
    </source>
</evidence>